<feature type="domain" description="JmjC" evidence="1">
    <location>
        <begin position="58"/>
        <end position="219"/>
    </location>
</feature>
<evidence type="ECO:0000313" key="3">
    <source>
        <dbReference type="Proteomes" id="UP001172102"/>
    </source>
</evidence>
<accession>A0AA40A2H6</accession>
<proteinExistence type="predicted"/>
<dbReference type="PROSITE" id="PS51184">
    <property type="entry name" value="JMJC"/>
    <property type="match status" value="1"/>
</dbReference>
<comment type="caution">
    <text evidence="2">The sequence shown here is derived from an EMBL/GenBank/DDBJ whole genome shotgun (WGS) entry which is preliminary data.</text>
</comment>
<dbReference type="PANTHER" id="PTHR12461:SF105">
    <property type="entry name" value="HYPOXIA-INDUCIBLE FACTOR 1-ALPHA INHIBITOR"/>
    <property type="match status" value="1"/>
</dbReference>
<dbReference type="EMBL" id="JAUKUA010000006">
    <property type="protein sequence ID" value="KAK0708089.1"/>
    <property type="molecule type" value="Genomic_DNA"/>
</dbReference>
<sequence length="219" mass="24805">MVLRRPASLLTVAADRPEFHRFVGTLNFFSNALEYNLQTSNPPDRVGKLYIAQTPLDVLPPHMHADSHRPGLLNLIAADIYNSSMWLGLQPTYTPFHNDPNDNLFSQVRGTKLVRLLPPERGNALFFQVKAEIAAQLSSSGHPSPAKPASPGMRGEEMMQWREREAFHKAVWSEQAPAGIFEARLNPGDMLYIPRKWWHSVQSVGTYGALNVSMNWWFR</sequence>
<dbReference type="Gene3D" id="2.60.120.650">
    <property type="entry name" value="Cupin"/>
    <property type="match status" value="1"/>
</dbReference>
<dbReference type="Proteomes" id="UP001172102">
    <property type="component" value="Unassembled WGS sequence"/>
</dbReference>
<protein>
    <submittedName>
        <fullName evidence="2">JmjC domain-containing protein</fullName>
    </submittedName>
</protein>
<dbReference type="PANTHER" id="PTHR12461">
    <property type="entry name" value="HYPOXIA-INDUCIBLE FACTOR 1 ALPHA INHIBITOR-RELATED"/>
    <property type="match status" value="1"/>
</dbReference>
<keyword evidence="3" id="KW-1185">Reference proteome</keyword>
<organism evidence="2 3">
    <name type="scientific">Lasiosphaeris hirsuta</name>
    <dbReference type="NCBI Taxonomy" id="260670"/>
    <lineage>
        <taxon>Eukaryota</taxon>
        <taxon>Fungi</taxon>
        <taxon>Dikarya</taxon>
        <taxon>Ascomycota</taxon>
        <taxon>Pezizomycotina</taxon>
        <taxon>Sordariomycetes</taxon>
        <taxon>Sordariomycetidae</taxon>
        <taxon>Sordariales</taxon>
        <taxon>Lasiosphaeriaceae</taxon>
        <taxon>Lasiosphaeris</taxon>
    </lineage>
</organism>
<dbReference type="SMART" id="SM00558">
    <property type="entry name" value="JmjC"/>
    <property type="match status" value="1"/>
</dbReference>
<evidence type="ECO:0000259" key="1">
    <source>
        <dbReference type="PROSITE" id="PS51184"/>
    </source>
</evidence>
<dbReference type="SUPFAM" id="SSF51197">
    <property type="entry name" value="Clavaminate synthase-like"/>
    <property type="match status" value="1"/>
</dbReference>
<evidence type="ECO:0000313" key="2">
    <source>
        <dbReference type="EMBL" id="KAK0708089.1"/>
    </source>
</evidence>
<dbReference type="AlphaFoldDB" id="A0AA40A2H6"/>
<reference evidence="2" key="1">
    <citation type="submission" date="2023-06" db="EMBL/GenBank/DDBJ databases">
        <title>Genome-scale phylogeny and comparative genomics of the fungal order Sordariales.</title>
        <authorList>
            <consortium name="Lawrence Berkeley National Laboratory"/>
            <person name="Hensen N."/>
            <person name="Bonometti L."/>
            <person name="Westerberg I."/>
            <person name="Brannstrom I.O."/>
            <person name="Guillou S."/>
            <person name="Cros-Aarteil S."/>
            <person name="Calhoun S."/>
            <person name="Haridas S."/>
            <person name="Kuo A."/>
            <person name="Mondo S."/>
            <person name="Pangilinan J."/>
            <person name="Riley R."/>
            <person name="Labutti K."/>
            <person name="Andreopoulos B."/>
            <person name="Lipzen A."/>
            <person name="Chen C."/>
            <person name="Yanf M."/>
            <person name="Daum C."/>
            <person name="Ng V."/>
            <person name="Clum A."/>
            <person name="Steindorff A."/>
            <person name="Ohm R."/>
            <person name="Martin F."/>
            <person name="Silar P."/>
            <person name="Natvig D."/>
            <person name="Lalanne C."/>
            <person name="Gautier V."/>
            <person name="Ament-Velasquez S.L."/>
            <person name="Kruys A."/>
            <person name="Hutchinson M.I."/>
            <person name="Powell A.J."/>
            <person name="Barry K."/>
            <person name="Miller A.N."/>
            <person name="Grigoriev I.V."/>
            <person name="Debuchy R."/>
            <person name="Gladieux P."/>
            <person name="Thoren M.H."/>
            <person name="Johannesson H."/>
        </authorList>
    </citation>
    <scope>NUCLEOTIDE SEQUENCE</scope>
    <source>
        <strain evidence="2">SMH4607-1</strain>
    </source>
</reference>
<dbReference type="Pfam" id="PF13621">
    <property type="entry name" value="Cupin_8"/>
    <property type="match status" value="1"/>
</dbReference>
<dbReference type="InterPro" id="IPR041667">
    <property type="entry name" value="Cupin_8"/>
</dbReference>
<gene>
    <name evidence="2" type="ORF">B0H67DRAFT_495424</name>
</gene>
<name>A0AA40A2H6_9PEZI</name>
<dbReference type="InterPro" id="IPR003347">
    <property type="entry name" value="JmjC_dom"/>
</dbReference>